<dbReference type="InterPro" id="IPR000488">
    <property type="entry name" value="Death_dom"/>
</dbReference>
<keyword evidence="7" id="KW-1185">Reference proteome</keyword>
<evidence type="ECO:0000259" key="5">
    <source>
        <dbReference type="PROSITE" id="PS50017"/>
    </source>
</evidence>
<organism evidence="6 7">
    <name type="scientific">Tenebrio molitor</name>
    <name type="common">Yellow mealworm beetle</name>
    <dbReference type="NCBI Taxonomy" id="7067"/>
    <lineage>
        <taxon>Eukaryota</taxon>
        <taxon>Metazoa</taxon>
        <taxon>Ecdysozoa</taxon>
        <taxon>Arthropoda</taxon>
        <taxon>Hexapoda</taxon>
        <taxon>Insecta</taxon>
        <taxon>Pterygota</taxon>
        <taxon>Neoptera</taxon>
        <taxon>Endopterygota</taxon>
        <taxon>Coleoptera</taxon>
        <taxon>Polyphaga</taxon>
        <taxon>Cucujiformia</taxon>
        <taxon>Tenebrionidae</taxon>
        <taxon>Tenebrio</taxon>
    </lineage>
</organism>
<proteinExistence type="predicted"/>
<feature type="compositionally biased region" description="Basic and acidic residues" evidence="4">
    <location>
        <begin position="410"/>
        <end position="423"/>
    </location>
</feature>
<sequence length="558" mass="61709">MMSCVSAGVEQGCAMRPGCPSPTSTPEELERRALIQRNDLLLHEAVIKNDTEGVRRILKEPVDINSRNNYGRAPIHWASSRGNIDIMEMLIAANCDIEARDKYGMRPLLMACWHGHRDAVQLLINTGACSNATNKVGTLFAIPRGKHYTLLMCAARNNRIEVVDFLIDTLEDTRADAVDVDGQTALFHAAMGGHVTIVKRLIDLGANLDKRNKECRTALHVACERGHCEVAELLLAHETDMEAKDVTGNTPLHVASQHQQTRLVQILLEAGADPDSENSKGSTSLHTASSLGSRGILEALLQHGASLNKQNKNGNTSLHLACQANVLETVEILIGKGADLNSLNARLQSPIHIAAEMGHTEICKLLLAAGADIEQREQGGRTPLYIAARGSFTAIVDMIIKTARLDYPAHEDQTNGTNKKDNNFKPALSTARSKWRSSKDDSRGRDNERLREILYKVAYKQLGPGEWKMLAHHWAFTEEQIKAIEHQYNGPSSFKEHGFRMMLIWSHGLGPEVNPVRELYESLTAVGKRPVADALRRKIDQENEMRRKGNQKSCCSVC</sequence>
<dbReference type="CDD" id="cd01670">
    <property type="entry name" value="Death"/>
    <property type="match status" value="1"/>
</dbReference>
<dbReference type="InterPro" id="IPR036770">
    <property type="entry name" value="Ankyrin_rpt-contain_sf"/>
</dbReference>
<evidence type="ECO:0000256" key="1">
    <source>
        <dbReference type="ARBA" id="ARBA00022737"/>
    </source>
</evidence>
<dbReference type="PRINTS" id="PR01415">
    <property type="entry name" value="ANKYRIN"/>
</dbReference>
<feature type="repeat" description="ANK" evidence="3">
    <location>
        <begin position="214"/>
        <end position="246"/>
    </location>
</feature>
<dbReference type="PROSITE" id="PS50017">
    <property type="entry name" value="DEATH_DOMAIN"/>
    <property type="match status" value="1"/>
</dbReference>
<dbReference type="Gene3D" id="1.25.40.20">
    <property type="entry name" value="Ankyrin repeat-containing domain"/>
    <property type="match status" value="4"/>
</dbReference>
<keyword evidence="1" id="KW-0677">Repeat</keyword>
<dbReference type="SMART" id="SM00248">
    <property type="entry name" value="ANK"/>
    <property type="match status" value="11"/>
</dbReference>
<dbReference type="AlphaFoldDB" id="A0A8J6H7M8"/>
<reference evidence="6" key="2">
    <citation type="submission" date="2021-08" db="EMBL/GenBank/DDBJ databases">
        <authorList>
            <person name="Eriksson T."/>
        </authorList>
    </citation>
    <scope>NUCLEOTIDE SEQUENCE</scope>
    <source>
        <strain evidence="6">Stoneville</strain>
        <tissue evidence="6">Whole head</tissue>
    </source>
</reference>
<dbReference type="Pfam" id="PF00531">
    <property type="entry name" value="Death"/>
    <property type="match status" value="1"/>
</dbReference>
<dbReference type="GO" id="GO:0007165">
    <property type="term" value="P:signal transduction"/>
    <property type="evidence" value="ECO:0007669"/>
    <property type="project" value="InterPro"/>
</dbReference>
<dbReference type="InterPro" id="IPR011029">
    <property type="entry name" value="DEATH-like_dom_sf"/>
</dbReference>
<dbReference type="PANTHER" id="PTHR24171">
    <property type="entry name" value="ANKYRIN REPEAT DOMAIN-CONTAINING PROTEIN 39-RELATED"/>
    <property type="match status" value="1"/>
</dbReference>
<dbReference type="Gene3D" id="1.10.533.10">
    <property type="entry name" value="Death Domain, Fas"/>
    <property type="match status" value="1"/>
</dbReference>
<evidence type="ECO:0000256" key="2">
    <source>
        <dbReference type="ARBA" id="ARBA00023043"/>
    </source>
</evidence>
<feature type="repeat" description="ANK" evidence="3">
    <location>
        <begin position="103"/>
        <end position="135"/>
    </location>
</feature>
<feature type="domain" description="Death" evidence="5">
    <location>
        <begin position="466"/>
        <end position="539"/>
    </location>
</feature>
<name>A0A8J6H7M8_TENMO</name>
<protein>
    <recommendedName>
        <fullName evidence="5">Death domain-containing protein</fullName>
    </recommendedName>
</protein>
<dbReference type="Proteomes" id="UP000719412">
    <property type="component" value="Unassembled WGS sequence"/>
</dbReference>
<gene>
    <name evidence="6" type="ORF">GEV33_009287</name>
</gene>
<feature type="repeat" description="ANK" evidence="3">
    <location>
        <begin position="70"/>
        <end position="102"/>
    </location>
</feature>
<feature type="repeat" description="ANK" evidence="3">
    <location>
        <begin position="280"/>
        <end position="312"/>
    </location>
</feature>
<reference evidence="6" key="1">
    <citation type="journal article" date="2020" name="J Insects Food Feed">
        <title>The yellow mealworm (Tenebrio molitor) genome: a resource for the emerging insects as food and feed industry.</title>
        <authorList>
            <person name="Eriksson T."/>
            <person name="Andere A."/>
            <person name="Kelstrup H."/>
            <person name="Emery V."/>
            <person name="Picard C."/>
        </authorList>
    </citation>
    <scope>NUCLEOTIDE SEQUENCE</scope>
    <source>
        <strain evidence="6">Stoneville</strain>
        <tissue evidence="6">Whole head</tissue>
    </source>
</reference>
<feature type="repeat" description="ANK" evidence="3">
    <location>
        <begin position="181"/>
        <end position="213"/>
    </location>
</feature>
<dbReference type="PANTHER" id="PTHR24171:SF9">
    <property type="entry name" value="ANKYRIN REPEAT DOMAIN-CONTAINING PROTEIN 39"/>
    <property type="match status" value="1"/>
</dbReference>
<evidence type="ECO:0000313" key="7">
    <source>
        <dbReference type="Proteomes" id="UP000719412"/>
    </source>
</evidence>
<accession>A0A8J6H7M8</accession>
<dbReference type="PROSITE" id="PS50297">
    <property type="entry name" value="ANK_REP_REGION"/>
    <property type="match status" value="8"/>
</dbReference>
<evidence type="ECO:0000256" key="4">
    <source>
        <dbReference type="SAM" id="MobiDB-lite"/>
    </source>
</evidence>
<feature type="repeat" description="ANK" evidence="3">
    <location>
        <begin position="346"/>
        <end position="378"/>
    </location>
</feature>
<dbReference type="SUPFAM" id="SSF48403">
    <property type="entry name" value="Ankyrin repeat"/>
    <property type="match status" value="1"/>
</dbReference>
<feature type="repeat" description="ANK" evidence="3">
    <location>
        <begin position="247"/>
        <end position="279"/>
    </location>
</feature>
<dbReference type="PROSITE" id="PS50088">
    <property type="entry name" value="ANK_REPEAT"/>
    <property type="match status" value="8"/>
</dbReference>
<dbReference type="EMBL" id="JABDTM020025211">
    <property type="protein sequence ID" value="KAH0813505.1"/>
    <property type="molecule type" value="Genomic_DNA"/>
</dbReference>
<dbReference type="InterPro" id="IPR002110">
    <property type="entry name" value="Ankyrin_rpt"/>
</dbReference>
<keyword evidence="2 3" id="KW-0040">ANK repeat</keyword>
<dbReference type="SUPFAM" id="SSF47986">
    <property type="entry name" value="DEATH domain"/>
    <property type="match status" value="1"/>
</dbReference>
<dbReference type="Pfam" id="PF12796">
    <property type="entry name" value="Ank_2"/>
    <property type="match status" value="2"/>
</dbReference>
<dbReference type="Pfam" id="PF13637">
    <property type="entry name" value="Ank_4"/>
    <property type="match status" value="2"/>
</dbReference>
<feature type="repeat" description="ANK" evidence="3">
    <location>
        <begin position="313"/>
        <end position="345"/>
    </location>
</feature>
<evidence type="ECO:0000313" key="6">
    <source>
        <dbReference type="EMBL" id="KAH0813505.1"/>
    </source>
</evidence>
<feature type="region of interest" description="Disordered" evidence="4">
    <location>
        <begin position="410"/>
        <end position="444"/>
    </location>
</feature>
<dbReference type="Pfam" id="PF13606">
    <property type="entry name" value="Ank_3"/>
    <property type="match status" value="1"/>
</dbReference>
<evidence type="ECO:0000256" key="3">
    <source>
        <dbReference type="PROSITE-ProRule" id="PRU00023"/>
    </source>
</evidence>
<comment type="caution">
    <text evidence="6">The sequence shown here is derived from an EMBL/GenBank/DDBJ whole genome shotgun (WGS) entry which is preliminary data.</text>
</comment>